<dbReference type="OrthoDB" id="9809788at2"/>
<dbReference type="EMBL" id="CP042345">
    <property type="protein sequence ID" value="QEA17429.1"/>
    <property type="molecule type" value="Genomic_DNA"/>
</dbReference>
<name>A0A5B8S745_9SPHN</name>
<dbReference type="InterPro" id="IPR009683">
    <property type="entry name" value="Extensin-like_C"/>
</dbReference>
<evidence type="ECO:0000313" key="2">
    <source>
        <dbReference type="EMBL" id="QEA17429.1"/>
    </source>
</evidence>
<sequence>MRNTLALLPALALLSACIDIPQAPKHDAVRRPVSATFTPRPEVRQCMADLSLTRASFTPLPDQYFGAGCSTIGTVRLTSLRSDDAHLQLVNLGPVACPLADTLAGWARFGVDRAARQILGSPLVKIETMGSYACRNVAGSDRRSAHATASAIDVSAFILADGRRISVLEDWYAGSREEKQFLAIVHQSACKRFGTVLGPAYNAAHRDHFHVELSGSGFCR</sequence>
<feature type="domain" description="Extensin-like C-terminal" evidence="1">
    <location>
        <begin position="45"/>
        <end position="220"/>
    </location>
</feature>
<organism evidence="2 3">
    <name type="scientific">Novosphingobium ginsenosidimutans</name>
    <dbReference type="NCBI Taxonomy" id="1176536"/>
    <lineage>
        <taxon>Bacteria</taxon>
        <taxon>Pseudomonadati</taxon>
        <taxon>Pseudomonadota</taxon>
        <taxon>Alphaproteobacteria</taxon>
        <taxon>Sphingomonadales</taxon>
        <taxon>Sphingomonadaceae</taxon>
        <taxon>Novosphingobium</taxon>
    </lineage>
</organism>
<evidence type="ECO:0000259" key="1">
    <source>
        <dbReference type="Pfam" id="PF06904"/>
    </source>
</evidence>
<reference evidence="2 3" key="1">
    <citation type="journal article" date="2013" name="J. Microbiol. Biotechnol.">
        <title>Novosphingobium ginsenosidimutans sp. nov., with the ability to convert ginsenoside.</title>
        <authorList>
            <person name="Kim J.K."/>
            <person name="He D."/>
            <person name="Liu Q.M."/>
            <person name="Park H.Y."/>
            <person name="Jung M.S."/>
            <person name="Yoon M.H."/>
            <person name="Kim S.C."/>
            <person name="Im W.T."/>
        </authorList>
    </citation>
    <scope>NUCLEOTIDE SEQUENCE [LARGE SCALE GENOMIC DNA]</scope>
    <source>
        <strain evidence="2 3">FW-6</strain>
    </source>
</reference>
<dbReference type="AlphaFoldDB" id="A0A5B8S745"/>
<keyword evidence="3" id="KW-1185">Reference proteome</keyword>
<gene>
    <name evidence="2" type="ORF">FRF71_02600</name>
</gene>
<evidence type="ECO:0000313" key="3">
    <source>
        <dbReference type="Proteomes" id="UP000321172"/>
    </source>
</evidence>
<dbReference type="Proteomes" id="UP000321172">
    <property type="component" value="Chromosome"/>
</dbReference>
<accession>A0A5B8S745</accession>
<dbReference type="PROSITE" id="PS51257">
    <property type="entry name" value="PROKAR_LIPOPROTEIN"/>
    <property type="match status" value="1"/>
</dbReference>
<dbReference type="Pfam" id="PF06904">
    <property type="entry name" value="Extensin-like_C"/>
    <property type="match status" value="1"/>
</dbReference>
<proteinExistence type="predicted"/>
<dbReference type="KEGG" id="ngf:FRF71_02600"/>
<protein>
    <submittedName>
        <fullName evidence="2">Extensin family protein</fullName>
    </submittedName>
</protein>